<evidence type="ECO:0000256" key="1">
    <source>
        <dbReference type="ARBA" id="ARBA00009922"/>
    </source>
</evidence>
<sequence length="604" mass="69168">MPKTFLNELNPPQKLAVTFGNGPLLILAGAGSGKTRALTFRAAYLIQEKGIDPNRLLLVTFTNKAAAEMKQRLKKLVGGKLPFCGTFHSFCVKLLRADGAKIGIDKHFVIYDEDDSVAAIKKAVKNLDLDIKPYKPQSFKAAISGAKNELISSLEYGSFSRGRFQEMAAAIFREYDRLLTKFSALDFDDLLLNTVRLLQNDKPTLNKYRQQFESILVDEYQDTNKAQYELTKLLSSRWRNLTAVGDFSQSIYSWRGADYRNLMRLKENFPDLTIINLEQNYRSTQNILTAANQVIAKNTLHPILNLWTKAGAGQKLAIYEARDEKDEADFLVQLIKAAKNFNQFAVLYRTNAQSRAVEEAFIKSGIPYVLVGGTRFYGRKEIKDCLAYLRFLSNKKDTISYERLEKIGQRQLNRFLEWEENNRQPLETMPTRKILDQVLKVTNYLDRFDPKDEADLMRLENVKELTTVAHEFPQLQEFLENVALVEQSDPAPHGVRGKYPDNAVTLMTLHASKGLEFDTVFLIGMEEGLFPHSRSLMSRDELEEERRLCYVGITRAKTKVYFSHSLRRLYFGQYSSNSVSRFLADIDSNLLELINAYSRSGRHR</sequence>
<dbReference type="GO" id="GO:0033202">
    <property type="term" value="C:DNA helicase complex"/>
    <property type="evidence" value="ECO:0007669"/>
    <property type="project" value="TreeGrafter"/>
</dbReference>
<dbReference type="GO" id="GO:0016887">
    <property type="term" value="F:ATP hydrolysis activity"/>
    <property type="evidence" value="ECO:0007669"/>
    <property type="project" value="RHEA"/>
</dbReference>
<gene>
    <name evidence="14" type="ORF">A3E73_00345</name>
</gene>
<keyword evidence="5 11" id="KW-0067">ATP-binding</keyword>
<evidence type="ECO:0000259" key="13">
    <source>
        <dbReference type="PROSITE" id="PS51217"/>
    </source>
</evidence>
<dbReference type="STRING" id="1797460.A3E73_00345"/>
<evidence type="ECO:0000256" key="10">
    <source>
        <dbReference type="ARBA" id="ARBA00048988"/>
    </source>
</evidence>
<dbReference type="Gene3D" id="1.10.486.10">
    <property type="entry name" value="PCRA, domain 4"/>
    <property type="match status" value="2"/>
</dbReference>
<dbReference type="Pfam" id="PF13361">
    <property type="entry name" value="UvrD_C"/>
    <property type="match status" value="2"/>
</dbReference>
<dbReference type="GO" id="GO:0005829">
    <property type="term" value="C:cytosol"/>
    <property type="evidence" value="ECO:0007669"/>
    <property type="project" value="TreeGrafter"/>
</dbReference>
<evidence type="ECO:0000256" key="6">
    <source>
        <dbReference type="ARBA" id="ARBA00023125"/>
    </source>
</evidence>
<keyword evidence="6" id="KW-0238">DNA-binding</keyword>
<keyword evidence="7" id="KW-0413">Isomerase</keyword>
<evidence type="ECO:0000256" key="11">
    <source>
        <dbReference type="PROSITE-ProRule" id="PRU00560"/>
    </source>
</evidence>
<dbReference type="GO" id="GO:0043138">
    <property type="term" value="F:3'-5' DNA helicase activity"/>
    <property type="evidence" value="ECO:0007669"/>
    <property type="project" value="UniProtKB-EC"/>
</dbReference>
<dbReference type="InterPro" id="IPR014017">
    <property type="entry name" value="DNA_helicase_UvrD-like_C"/>
</dbReference>
<dbReference type="GO" id="GO:0003677">
    <property type="term" value="F:DNA binding"/>
    <property type="evidence" value="ECO:0007669"/>
    <property type="project" value="UniProtKB-KW"/>
</dbReference>
<dbReference type="GO" id="GO:0000725">
    <property type="term" value="P:recombinational repair"/>
    <property type="evidence" value="ECO:0007669"/>
    <property type="project" value="TreeGrafter"/>
</dbReference>
<dbReference type="CDD" id="cd18807">
    <property type="entry name" value="SF1_C_UvrD"/>
    <property type="match status" value="1"/>
</dbReference>
<evidence type="ECO:0000256" key="4">
    <source>
        <dbReference type="ARBA" id="ARBA00022806"/>
    </source>
</evidence>
<proteinExistence type="inferred from homology"/>
<dbReference type="InterPro" id="IPR014016">
    <property type="entry name" value="UvrD-like_ATP-bd"/>
</dbReference>
<evidence type="ECO:0000256" key="8">
    <source>
        <dbReference type="ARBA" id="ARBA00034617"/>
    </source>
</evidence>
<evidence type="ECO:0000259" key="12">
    <source>
        <dbReference type="PROSITE" id="PS51198"/>
    </source>
</evidence>
<dbReference type="AlphaFoldDB" id="A0A1F5DLH4"/>
<feature type="domain" description="UvrD-like helicase C-terminal" evidence="13">
    <location>
        <begin position="285"/>
        <end position="514"/>
    </location>
</feature>
<evidence type="ECO:0000256" key="3">
    <source>
        <dbReference type="ARBA" id="ARBA00022801"/>
    </source>
</evidence>
<accession>A0A1F5DLH4</accession>
<evidence type="ECO:0000256" key="9">
    <source>
        <dbReference type="ARBA" id="ARBA00034808"/>
    </source>
</evidence>
<dbReference type="InterPro" id="IPR000212">
    <property type="entry name" value="DNA_helicase_UvrD/REP"/>
</dbReference>
<feature type="binding site" evidence="11">
    <location>
        <begin position="28"/>
        <end position="35"/>
    </location>
    <ligand>
        <name>ATP</name>
        <dbReference type="ChEBI" id="CHEBI:30616"/>
    </ligand>
</feature>
<keyword evidence="4 11" id="KW-0347">Helicase</keyword>
<dbReference type="Proteomes" id="UP000176791">
    <property type="component" value="Unassembled WGS sequence"/>
</dbReference>
<evidence type="ECO:0000256" key="5">
    <source>
        <dbReference type="ARBA" id="ARBA00022840"/>
    </source>
</evidence>
<dbReference type="InterPro" id="IPR013986">
    <property type="entry name" value="DExx_box_DNA_helicase_dom_sf"/>
</dbReference>
<dbReference type="GO" id="GO:0005524">
    <property type="term" value="F:ATP binding"/>
    <property type="evidence" value="ECO:0007669"/>
    <property type="project" value="UniProtKB-UniRule"/>
</dbReference>
<dbReference type="EC" id="5.6.2.4" evidence="9"/>
<evidence type="ECO:0000256" key="2">
    <source>
        <dbReference type="ARBA" id="ARBA00022741"/>
    </source>
</evidence>
<comment type="catalytic activity">
    <reaction evidence="10">
        <text>ATP + H2O = ADP + phosphate + H(+)</text>
        <dbReference type="Rhea" id="RHEA:13065"/>
        <dbReference type="ChEBI" id="CHEBI:15377"/>
        <dbReference type="ChEBI" id="CHEBI:15378"/>
        <dbReference type="ChEBI" id="CHEBI:30616"/>
        <dbReference type="ChEBI" id="CHEBI:43474"/>
        <dbReference type="ChEBI" id="CHEBI:456216"/>
        <dbReference type="EC" id="5.6.2.4"/>
    </reaction>
</comment>
<dbReference type="Gene3D" id="3.40.50.300">
    <property type="entry name" value="P-loop containing nucleotide triphosphate hydrolases"/>
    <property type="match status" value="3"/>
</dbReference>
<dbReference type="SUPFAM" id="SSF52540">
    <property type="entry name" value="P-loop containing nucleoside triphosphate hydrolases"/>
    <property type="match status" value="1"/>
</dbReference>
<keyword evidence="3 11" id="KW-0378">Hydrolase</keyword>
<evidence type="ECO:0000313" key="15">
    <source>
        <dbReference type="Proteomes" id="UP000176791"/>
    </source>
</evidence>
<comment type="similarity">
    <text evidence="1">Belongs to the helicase family. UvrD subfamily.</text>
</comment>
<dbReference type="PANTHER" id="PTHR11070:SF2">
    <property type="entry name" value="ATP-DEPENDENT DNA HELICASE SRS2"/>
    <property type="match status" value="1"/>
</dbReference>
<comment type="catalytic activity">
    <reaction evidence="8">
        <text>Couples ATP hydrolysis with the unwinding of duplex DNA by translocating in the 3'-5' direction.</text>
        <dbReference type="EC" id="5.6.2.4"/>
    </reaction>
</comment>
<evidence type="ECO:0000256" key="7">
    <source>
        <dbReference type="ARBA" id="ARBA00023235"/>
    </source>
</evidence>
<evidence type="ECO:0000313" key="14">
    <source>
        <dbReference type="EMBL" id="OGD55955.1"/>
    </source>
</evidence>
<name>A0A1F5DLH4_9BACT</name>
<dbReference type="PROSITE" id="PS51217">
    <property type="entry name" value="UVRD_HELICASE_CTER"/>
    <property type="match status" value="1"/>
</dbReference>
<dbReference type="CDD" id="cd17932">
    <property type="entry name" value="DEXQc_UvrD"/>
    <property type="match status" value="1"/>
</dbReference>
<dbReference type="InterPro" id="IPR027417">
    <property type="entry name" value="P-loop_NTPase"/>
</dbReference>
<organism evidence="14 15">
    <name type="scientific">Candidatus Beckwithbacteria bacterium RIFCSPHIGHO2_12_FULL_47_17</name>
    <dbReference type="NCBI Taxonomy" id="1797460"/>
    <lineage>
        <taxon>Bacteria</taxon>
        <taxon>Candidatus Beckwithiibacteriota</taxon>
    </lineage>
</organism>
<protein>
    <recommendedName>
        <fullName evidence="9">DNA 3'-5' helicase</fullName>
        <ecNumber evidence="9">5.6.2.4</ecNumber>
    </recommendedName>
</protein>
<keyword evidence="2 11" id="KW-0547">Nucleotide-binding</keyword>
<dbReference type="PROSITE" id="PS51198">
    <property type="entry name" value="UVRD_HELICASE_ATP_BIND"/>
    <property type="match status" value="1"/>
</dbReference>
<comment type="caution">
    <text evidence="14">The sequence shown here is derived from an EMBL/GenBank/DDBJ whole genome shotgun (WGS) entry which is preliminary data.</text>
</comment>
<dbReference type="Pfam" id="PF00580">
    <property type="entry name" value="UvrD-helicase"/>
    <property type="match status" value="1"/>
</dbReference>
<dbReference type="PANTHER" id="PTHR11070">
    <property type="entry name" value="UVRD / RECB / PCRA DNA HELICASE FAMILY MEMBER"/>
    <property type="match status" value="1"/>
</dbReference>
<dbReference type="EMBL" id="MEZN01000029">
    <property type="protein sequence ID" value="OGD55955.1"/>
    <property type="molecule type" value="Genomic_DNA"/>
</dbReference>
<dbReference type="Gene3D" id="1.10.10.160">
    <property type="match status" value="1"/>
</dbReference>
<feature type="domain" description="UvrD-like helicase ATP-binding" evidence="12">
    <location>
        <begin position="7"/>
        <end position="284"/>
    </location>
</feature>
<reference evidence="14 15" key="1">
    <citation type="journal article" date="2016" name="Nat. Commun.">
        <title>Thousands of microbial genomes shed light on interconnected biogeochemical processes in an aquifer system.</title>
        <authorList>
            <person name="Anantharaman K."/>
            <person name="Brown C.T."/>
            <person name="Hug L.A."/>
            <person name="Sharon I."/>
            <person name="Castelle C.J."/>
            <person name="Probst A.J."/>
            <person name="Thomas B.C."/>
            <person name="Singh A."/>
            <person name="Wilkins M.J."/>
            <person name="Karaoz U."/>
            <person name="Brodie E.L."/>
            <person name="Williams K.H."/>
            <person name="Hubbard S.S."/>
            <person name="Banfield J.F."/>
        </authorList>
    </citation>
    <scope>NUCLEOTIDE SEQUENCE [LARGE SCALE GENOMIC DNA]</scope>
</reference>